<dbReference type="PROSITE" id="PS51847">
    <property type="entry name" value="SMP"/>
    <property type="match status" value="1"/>
</dbReference>
<dbReference type="EMBL" id="KZ679015">
    <property type="protein sequence ID" value="PSS12407.1"/>
    <property type="molecule type" value="Genomic_DNA"/>
</dbReference>
<dbReference type="AlphaFoldDB" id="A0A2T3AUR0"/>
<evidence type="ECO:0000256" key="1">
    <source>
        <dbReference type="ARBA" id="ARBA00004586"/>
    </source>
</evidence>
<evidence type="ECO:0000313" key="12">
    <source>
        <dbReference type="EMBL" id="PSS12407.1"/>
    </source>
</evidence>
<feature type="transmembrane region" description="Helical" evidence="10">
    <location>
        <begin position="7"/>
        <end position="32"/>
    </location>
</feature>
<evidence type="ECO:0000256" key="4">
    <source>
        <dbReference type="ARBA" id="ARBA00022824"/>
    </source>
</evidence>
<keyword evidence="5 10" id="KW-1133">Transmembrane helix</keyword>
<dbReference type="PANTHER" id="PTHR13466">
    <property type="entry name" value="TEX2 PROTEIN-RELATED"/>
    <property type="match status" value="1"/>
</dbReference>
<dbReference type="GO" id="GO:0032865">
    <property type="term" value="C:ERMES complex"/>
    <property type="evidence" value="ECO:0007669"/>
    <property type="project" value="TreeGrafter"/>
</dbReference>
<dbReference type="Pfam" id="PF26547">
    <property type="entry name" value="PDZD8_N"/>
    <property type="match status" value="1"/>
</dbReference>
<sequence>MGGLAGFLVVYLLGGLTFIPLLIVAVLLHAYFTLPIHEDNTYGEREIDPIIQPGDDIDAIKRAQKTLGDRFQPRNNNESDVAAGYFAIYREYVPAAATTAPSANQSVYQSMYRSIFDRKQSSSPLDNKGVGRPQRKGGNVFYVVLRHGHLMLFDDDDQLEVRHVVSLAHHNVSIYSGGDETPEGELFIKRNAICLSRKTDVGGLTPDGGASKPFFLFSENCSDKEDFYFALLRNQERRLNAKDNPPVPLKYDVNDIITLVQRLHSSEEHLQTRWINAVIGRVFLALYKTPEVENFVRAKINKKISRVKTPSFLSKIALRNIDMGEAAPVITNPRLKDLTVDGELIVEADVRYTGNFRIEVAATARIDLGTRIKAREVNLLLAVVLKKIEGHVMVRVKPPPSNRLWFTFQSMPKIDMAIEPIVSSRQITYTLILRQIENRIKEVVAESLVFPNWDDSPFYHTENRLWRGGIWADDGISEHTQGPETAATQDGDVNQVHHPEAEQDEAISTLSQVEKSISMPLVDTSSSGTAFPRKAARSAMHLGGLRAMASSTSVETQPCDKPKALRSGSFASASSPSVSTDVSHADTFKNSTPPEHSHAATAMAAISALSQTNLPAQTPVRYPSRPSRTEKAGSESSVSSRDSMQSEDEFENDLTPQPSLSLPDPTNNLNAGSYPPSPVSMSNTSFSSQALSAKSLASFGNDPRCENPSPSSGKSSAADTKRLSLTAVTNAAATAKKWGWNAIQRHGEPRTDSSSRVANSPSQPLVMGRGRPLPPPGTPLPPPDRKSKTAPVPVPKRKPIPPSALPLKQKDPELESNGVEKQHTVSTPPLPKRPSREDADADGTDDGLLVVAAPTGDSEPTTPISEDAPICMPPWVGNAEETGPVQQTVTADGKDVPVPTLSKRRPPHRVLSSSPEEDGPELPSWMAAQEEEARAKSTFVDEDTGL</sequence>
<dbReference type="GO" id="GO:1990456">
    <property type="term" value="P:mitochondrion-endoplasmic reticulum membrane tethering"/>
    <property type="evidence" value="ECO:0007669"/>
    <property type="project" value="TreeGrafter"/>
</dbReference>
<dbReference type="InterPro" id="IPR058801">
    <property type="entry name" value="PDZD8_N"/>
</dbReference>
<feature type="compositionally biased region" description="Low complexity" evidence="9">
    <location>
        <begin position="685"/>
        <end position="699"/>
    </location>
</feature>
<dbReference type="InParanoid" id="A0A2T3AUR0"/>
<evidence type="ECO:0000256" key="5">
    <source>
        <dbReference type="ARBA" id="ARBA00022989"/>
    </source>
</evidence>
<feature type="compositionally biased region" description="Polar residues" evidence="9">
    <location>
        <begin position="634"/>
        <end position="643"/>
    </location>
</feature>
<feature type="region of interest" description="Disordered" evidence="9">
    <location>
        <begin position="735"/>
        <end position="946"/>
    </location>
</feature>
<organism evidence="12 13">
    <name type="scientific">Amorphotheca resinae ATCC 22711</name>
    <dbReference type="NCBI Taxonomy" id="857342"/>
    <lineage>
        <taxon>Eukaryota</taxon>
        <taxon>Fungi</taxon>
        <taxon>Dikarya</taxon>
        <taxon>Ascomycota</taxon>
        <taxon>Pezizomycotina</taxon>
        <taxon>Leotiomycetes</taxon>
        <taxon>Helotiales</taxon>
        <taxon>Amorphothecaceae</taxon>
        <taxon>Amorphotheca</taxon>
    </lineage>
</organism>
<keyword evidence="4" id="KW-0256">Endoplasmic reticulum</keyword>
<accession>A0A2T3AUR0</accession>
<dbReference type="GeneID" id="36569165"/>
<evidence type="ECO:0000256" key="3">
    <source>
        <dbReference type="ARBA" id="ARBA00022692"/>
    </source>
</evidence>
<feature type="compositionally biased region" description="Polar residues" evidence="9">
    <location>
        <begin position="654"/>
        <end position="671"/>
    </location>
</feature>
<dbReference type="PANTHER" id="PTHR13466:SF19">
    <property type="entry name" value="NUCLEUS-VACUOLE JUNCTION PROTEIN 2"/>
    <property type="match status" value="1"/>
</dbReference>
<evidence type="ECO:0000256" key="7">
    <source>
        <dbReference type="ARBA" id="ARBA00023121"/>
    </source>
</evidence>
<evidence type="ECO:0000256" key="2">
    <source>
        <dbReference type="ARBA" id="ARBA00022448"/>
    </source>
</evidence>
<feature type="compositionally biased region" description="Polar residues" evidence="9">
    <location>
        <begin position="754"/>
        <end position="763"/>
    </location>
</feature>
<protein>
    <recommendedName>
        <fullName evidence="11">SMP-LTD domain-containing protein</fullName>
    </recommendedName>
</protein>
<feature type="compositionally biased region" description="Polar residues" evidence="9">
    <location>
        <begin position="708"/>
        <end position="718"/>
    </location>
</feature>
<feature type="domain" description="SMP-LTD" evidence="11">
    <location>
        <begin position="266"/>
        <end position="459"/>
    </location>
</feature>
<dbReference type="Pfam" id="PF15413">
    <property type="entry name" value="PH_11"/>
    <property type="match status" value="1"/>
</dbReference>
<feature type="region of interest" description="Disordered" evidence="9">
    <location>
        <begin position="613"/>
        <end position="720"/>
    </location>
</feature>
<evidence type="ECO:0000259" key="11">
    <source>
        <dbReference type="PROSITE" id="PS51847"/>
    </source>
</evidence>
<keyword evidence="8 10" id="KW-0472">Membrane</keyword>
<dbReference type="OrthoDB" id="26740at2759"/>
<evidence type="ECO:0000256" key="6">
    <source>
        <dbReference type="ARBA" id="ARBA00023055"/>
    </source>
</evidence>
<evidence type="ECO:0000256" key="9">
    <source>
        <dbReference type="SAM" id="MobiDB-lite"/>
    </source>
</evidence>
<dbReference type="GO" id="GO:0015914">
    <property type="term" value="P:phospholipid transport"/>
    <property type="evidence" value="ECO:0007669"/>
    <property type="project" value="TreeGrafter"/>
</dbReference>
<gene>
    <name evidence="12" type="ORF">M430DRAFT_106513</name>
</gene>
<comment type="subcellular location">
    <subcellularLocation>
        <location evidence="1">Endoplasmic reticulum membrane</location>
    </subcellularLocation>
</comment>
<feature type="compositionally biased region" description="Pro residues" evidence="9">
    <location>
        <begin position="772"/>
        <end position="782"/>
    </location>
</feature>
<evidence type="ECO:0000256" key="10">
    <source>
        <dbReference type="SAM" id="Phobius"/>
    </source>
</evidence>
<evidence type="ECO:0000256" key="8">
    <source>
        <dbReference type="ARBA" id="ARBA00023136"/>
    </source>
</evidence>
<dbReference type="FunCoup" id="A0A2T3AUR0">
    <property type="interactions" value="19"/>
</dbReference>
<reference evidence="12 13" key="1">
    <citation type="journal article" date="2018" name="New Phytol.">
        <title>Comparative genomics and transcriptomics depict ericoid mycorrhizal fungi as versatile saprotrophs and plant mutualists.</title>
        <authorList>
            <person name="Martino E."/>
            <person name="Morin E."/>
            <person name="Grelet G.A."/>
            <person name="Kuo A."/>
            <person name="Kohler A."/>
            <person name="Daghino S."/>
            <person name="Barry K.W."/>
            <person name="Cichocki N."/>
            <person name="Clum A."/>
            <person name="Dockter R.B."/>
            <person name="Hainaut M."/>
            <person name="Kuo R.C."/>
            <person name="LaButti K."/>
            <person name="Lindahl B.D."/>
            <person name="Lindquist E.A."/>
            <person name="Lipzen A."/>
            <person name="Khouja H.R."/>
            <person name="Magnuson J."/>
            <person name="Murat C."/>
            <person name="Ohm R.A."/>
            <person name="Singer S.W."/>
            <person name="Spatafora J.W."/>
            <person name="Wang M."/>
            <person name="Veneault-Fourrey C."/>
            <person name="Henrissat B."/>
            <person name="Grigoriev I.V."/>
            <person name="Martin F.M."/>
            <person name="Perotto S."/>
        </authorList>
    </citation>
    <scope>NUCLEOTIDE SEQUENCE [LARGE SCALE GENOMIC DNA]</scope>
    <source>
        <strain evidence="12 13">ATCC 22711</strain>
    </source>
</reference>
<dbReference type="CDD" id="cd21675">
    <property type="entry name" value="SMP_TEX2"/>
    <property type="match status" value="1"/>
</dbReference>
<dbReference type="InterPro" id="IPR031468">
    <property type="entry name" value="SMP_LBD"/>
</dbReference>
<evidence type="ECO:0000313" key="13">
    <source>
        <dbReference type="Proteomes" id="UP000241818"/>
    </source>
</evidence>
<keyword evidence="13" id="KW-1185">Reference proteome</keyword>
<dbReference type="GO" id="GO:0005789">
    <property type="term" value="C:endoplasmic reticulum membrane"/>
    <property type="evidence" value="ECO:0007669"/>
    <property type="project" value="UniProtKB-SubCell"/>
</dbReference>
<feature type="compositionally biased region" description="Basic and acidic residues" evidence="9">
    <location>
        <begin position="808"/>
        <end position="823"/>
    </location>
</feature>
<keyword evidence="6" id="KW-0445">Lipid transport</keyword>
<feature type="compositionally biased region" description="Low complexity" evidence="9">
    <location>
        <begin position="565"/>
        <end position="582"/>
    </location>
</feature>
<dbReference type="STRING" id="857342.A0A2T3AUR0"/>
<dbReference type="RefSeq" id="XP_024718405.1">
    <property type="nucleotide sequence ID" value="XM_024861084.1"/>
</dbReference>
<keyword evidence="3 10" id="KW-0812">Transmembrane</keyword>
<keyword evidence="2" id="KW-0813">Transport</keyword>
<proteinExistence type="predicted"/>
<dbReference type="Proteomes" id="UP000241818">
    <property type="component" value="Unassembled WGS sequence"/>
</dbReference>
<keyword evidence="7" id="KW-0446">Lipid-binding</keyword>
<feature type="region of interest" description="Disordered" evidence="9">
    <location>
        <begin position="549"/>
        <end position="599"/>
    </location>
</feature>
<dbReference type="GO" id="GO:0008289">
    <property type="term" value="F:lipid binding"/>
    <property type="evidence" value="ECO:0007669"/>
    <property type="project" value="UniProtKB-KW"/>
</dbReference>
<name>A0A2T3AUR0_AMORE</name>